<dbReference type="EMBL" id="PXYT01000005">
    <property type="protein sequence ID" value="PSR30976.1"/>
    <property type="molecule type" value="Genomic_DNA"/>
</dbReference>
<dbReference type="Proteomes" id="UP000242699">
    <property type="component" value="Unassembled WGS sequence"/>
</dbReference>
<accession>A0A2T2X954</accession>
<proteinExistence type="predicted"/>
<evidence type="ECO:0000313" key="2">
    <source>
        <dbReference type="Proteomes" id="UP000242699"/>
    </source>
</evidence>
<name>A0A2T2X954_9FIRM</name>
<evidence type="ECO:0000313" key="1">
    <source>
        <dbReference type="EMBL" id="PSR30976.1"/>
    </source>
</evidence>
<comment type="caution">
    <text evidence="1">The sequence shown here is derived from an EMBL/GenBank/DDBJ whole genome shotgun (WGS) entry which is preliminary data.</text>
</comment>
<dbReference type="AlphaFoldDB" id="A0A2T2X954"/>
<reference evidence="1 2" key="1">
    <citation type="journal article" date="2014" name="BMC Genomics">
        <title>Comparison of environmental and isolate Sulfobacillus genomes reveals diverse carbon, sulfur, nitrogen, and hydrogen metabolisms.</title>
        <authorList>
            <person name="Justice N.B."/>
            <person name="Norman A."/>
            <person name="Brown C.T."/>
            <person name="Singh A."/>
            <person name="Thomas B.C."/>
            <person name="Banfield J.F."/>
        </authorList>
    </citation>
    <scope>NUCLEOTIDE SEQUENCE [LARGE SCALE GENOMIC DNA]</scope>
    <source>
        <strain evidence="1">AMDSBA1</strain>
    </source>
</reference>
<organism evidence="1 2">
    <name type="scientific">Sulfobacillus benefaciens</name>
    <dbReference type="NCBI Taxonomy" id="453960"/>
    <lineage>
        <taxon>Bacteria</taxon>
        <taxon>Bacillati</taxon>
        <taxon>Bacillota</taxon>
        <taxon>Clostridia</taxon>
        <taxon>Eubacteriales</taxon>
        <taxon>Clostridiales Family XVII. Incertae Sedis</taxon>
        <taxon>Sulfobacillus</taxon>
    </lineage>
</organism>
<sequence>MVFHFLAIIDRSQVKIGANRATRSLPPLPAFGPVWKTRFLVIFPSSAGGYYGQKSGFAFSNVKGNLLSFSLFACKILVGKIFIRCSRLS</sequence>
<gene>
    <name evidence="1" type="ORF">C7B43_03750</name>
</gene>
<protein>
    <submittedName>
        <fullName evidence="1">Uncharacterized protein</fullName>
    </submittedName>
</protein>